<gene>
    <name evidence="1" type="ORF">FKW44_016913</name>
</gene>
<keyword evidence="2" id="KW-1185">Reference proteome</keyword>
<accession>A0A7T8K0R7</accession>
<evidence type="ECO:0000313" key="2">
    <source>
        <dbReference type="Proteomes" id="UP000595437"/>
    </source>
</evidence>
<sequence>MQTTSSSGPLVTLLRESGPFWSQGQTPSPDLRGGNGLVLNAAKTQLMIGGNAKKKDVLGFTINVGASRCTHSMKLSFLGSNLTLHSQQYLTTSTSLRQQQSGLHSSLGLPCTYLEEIPTAAGQGINDWQNLLRCCSCDHSKT</sequence>
<reference evidence="2" key="1">
    <citation type="submission" date="2021-01" db="EMBL/GenBank/DDBJ databases">
        <title>Caligus Genome Assembly.</title>
        <authorList>
            <person name="Gallardo-Escarate C."/>
        </authorList>
    </citation>
    <scope>NUCLEOTIDE SEQUENCE [LARGE SCALE GENOMIC DNA]</scope>
</reference>
<dbReference type="AlphaFoldDB" id="A0A7T8K0R7"/>
<dbReference type="OrthoDB" id="411173at2759"/>
<organism evidence="1 2">
    <name type="scientific">Caligus rogercresseyi</name>
    <name type="common">Sea louse</name>
    <dbReference type="NCBI Taxonomy" id="217165"/>
    <lineage>
        <taxon>Eukaryota</taxon>
        <taxon>Metazoa</taxon>
        <taxon>Ecdysozoa</taxon>
        <taxon>Arthropoda</taxon>
        <taxon>Crustacea</taxon>
        <taxon>Multicrustacea</taxon>
        <taxon>Hexanauplia</taxon>
        <taxon>Copepoda</taxon>
        <taxon>Siphonostomatoida</taxon>
        <taxon>Caligidae</taxon>
        <taxon>Caligus</taxon>
    </lineage>
</organism>
<proteinExistence type="predicted"/>
<dbReference type="EMBL" id="CP045900">
    <property type="protein sequence ID" value="QQP42297.1"/>
    <property type="molecule type" value="Genomic_DNA"/>
</dbReference>
<name>A0A7T8K0R7_CALRO</name>
<dbReference type="Proteomes" id="UP000595437">
    <property type="component" value="Chromosome 11"/>
</dbReference>
<evidence type="ECO:0000313" key="1">
    <source>
        <dbReference type="EMBL" id="QQP42297.1"/>
    </source>
</evidence>
<protein>
    <submittedName>
        <fullName evidence="1">Uncharacterized protein</fullName>
    </submittedName>
</protein>